<sequence>MRILTAHRAFGAASAFLLLPALFTGAMTGRAAAAPRAAATGPSTRATTTPAPPAAATCGTARPITRTLPSGTTWTMCWRISGTKGLVLEKIAYQPKKEPKPIAVLASAALAQVDVPYDSGSVEYNDLSDIGFGNTAVDIGPSECPGGTISSAYVPGQEQNVRALCVTTAPHGYAYRSDDYDAAGNPKKYTAQGSDLVVFSVSQLGWYEYVTQWNFSDDGTITAKVGATGDLSPSDYSGEGTGWPIGKGDHDRATSHYHSVFWRLDFALDGSSRAKVEQYDTKKAGRGSGSAILRTAMTPVTKELAATSALRRWWRVVSTAGRNSDLHPRSWELVQQHSDHYDAHVYTSKDVYFAQYRACEQLASGNSDPACAGRGTSVDRWTNGETLTHPVMWVNVGFHHVPRDEDQSPMPMHWQGFQLVPRDATAMSPLTPDALSGNNGQGH</sequence>
<feature type="signal peptide" evidence="3">
    <location>
        <begin position="1"/>
        <end position="33"/>
    </location>
</feature>
<evidence type="ECO:0000313" key="5">
    <source>
        <dbReference type="EMBL" id="MBY8880867.1"/>
    </source>
</evidence>
<feature type="domain" description="Copper amine oxidase catalytic" evidence="4">
    <location>
        <begin position="73"/>
        <end position="423"/>
    </location>
</feature>
<comment type="similarity">
    <text evidence="1">Belongs to the copper/topaquinone oxidase family.</text>
</comment>
<feature type="chain" id="PRO_5046977499" description="Amine oxidase" evidence="3">
    <location>
        <begin position="34"/>
        <end position="443"/>
    </location>
</feature>
<evidence type="ECO:0000313" key="6">
    <source>
        <dbReference type="Proteomes" id="UP000778578"/>
    </source>
</evidence>
<dbReference type="PANTHER" id="PTHR10638">
    <property type="entry name" value="COPPER AMINE OXIDASE"/>
    <property type="match status" value="1"/>
</dbReference>
<dbReference type="InterPro" id="IPR036460">
    <property type="entry name" value="Cu_amine_oxidase_C_sf"/>
</dbReference>
<comment type="PTM">
    <text evidence="1">Topaquinone (TPQ) is generated by copper-dependent autoxidation of a specific tyrosyl residue.</text>
</comment>
<dbReference type="Pfam" id="PF01179">
    <property type="entry name" value="Cu_amine_oxid"/>
    <property type="match status" value="1"/>
</dbReference>
<gene>
    <name evidence="5" type="ORF">K7862_24990</name>
</gene>
<comment type="cofactor">
    <cofactor evidence="1">
        <name>Cu cation</name>
        <dbReference type="ChEBI" id="CHEBI:23378"/>
    </cofactor>
    <text evidence="1">Contains 1 topaquinone per subunit.</text>
</comment>
<evidence type="ECO:0000256" key="2">
    <source>
        <dbReference type="SAM" id="MobiDB-lite"/>
    </source>
</evidence>
<keyword evidence="1" id="KW-0560">Oxidoreductase</keyword>
<dbReference type="InterPro" id="IPR000269">
    <property type="entry name" value="Cu_amine_oxidase"/>
</dbReference>
<organism evidence="5 6">
    <name type="scientific">Actinacidiphila acidipaludis</name>
    <dbReference type="NCBI Taxonomy" id="2873382"/>
    <lineage>
        <taxon>Bacteria</taxon>
        <taxon>Bacillati</taxon>
        <taxon>Actinomycetota</taxon>
        <taxon>Actinomycetes</taxon>
        <taxon>Kitasatosporales</taxon>
        <taxon>Streptomycetaceae</taxon>
        <taxon>Actinacidiphila</taxon>
    </lineage>
</organism>
<name>A0ABS7QCG8_9ACTN</name>
<feature type="region of interest" description="Disordered" evidence="2">
    <location>
        <begin position="36"/>
        <end position="57"/>
    </location>
</feature>
<reference evidence="5 6" key="1">
    <citation type="submission" date="2021-08" db="EMBL/GenBank/DDBJ databases">
        <title>WGS of actinomycetes from Thailand.</title>
        <authorList>
            <person name="Thawai C."/>
        </authorList>
    </citation>
    <scope>NUCLEOTIDE SEQUENCE [LARGE SCALE GENOMIC DNA]</scope>
    <source>
        <strain evidence="5 6">PLK6-54</strain>
    </source>
</reference>
<evidence type="ECO:0000256" key="3">
    <source>
        <dbReference type="SAM" id="SignalP"/>
    </source>
</evidence>
<keyword evidence="1" id="KW-0186">Copper</keyword>
<comment type="caution">
    <text evidence="5">The sequence shown here is derived from an EMBL/GenBank/DDBJ whole genome shotgun (WGS) entry which is preliminary data.</text>
</comment>
<keyword evidence="1" id="KW-0479">Metal-binding</keyword>
<dbReference type="EMBL" id="JAINZZ010000038">
    <property type="protein sequence ID" value="MBY8880867.1"/>
    <property type="molecule type" value="Genomic_DNA"/>
</dbReference>
<dbReference type="Proteomes" id="UP000778578">
    <property type="component" value="Unassembled WGS sequence"/>
</dbReference>
<dbReference type="SUPFAM" id="SSF49998">
    <property type="entry name" value="Amine oxidase catalytic domain"/>
    <property type="match status" value="1"/>
</dbReference>
<keyword evidence="3" id="KW-0732">Signal</keyword>
<evidence type="ECO:0000256" key="1">
    <source>
        <dbReference type="RuleBase" id="RU000672"/>
    </source>
</evidence>
<keyword evidence="6" id="KW-1185">Reference proteome</keyword>
<proteinExistence type="inferred from homology"/>
<protein>
    <recommendedName>
        <fullName evidence="1">Amine oxidase</fullName>
        <ecNumber evidence="1">1.4.3.-</ecNumber>
    </recommendedName>
</protein>
<dbReference type="InterPro" id="IPR015798">
    <property type="entry name" value="Cu_amine_oxidase_C"/>
</dbReference>
<dbReference type="EC" id="1.4.3.-" evidence="1"/>
<evidence type="ECO:0000259" key="4">
    <source>
        <dbReference type="Pfam" id="PF01179"/>
    </source>
</evidence>
<dbReference type="RefSeq" id="WP_222966346.1">
    <property type="nucleotide sequence ID" value="NZ_JAINZZ010000038.1"/>
</dbReference>
<accession>A0ABS7QCG8</accession>
<keyword evidence="1" id="KW-0801">TPQ</keyword>
<dbReference type="Gene3D" id="2.70.98.20">
    <property type="entry name" value="Copper amine oxidase, catalytic domain"/>
    <property type="match status" value="1"/>
</dbReference>